<name>A0A674HDB0_TAEGU</name>
<evidence type="ECO:0000256" key="3">
    <source>
        <dbReference type="ARBA" id="ARBA00022884"/>
    </source>
</evidence>
<accession>A0A674HDB0</accession>
<evidence type="ECO:0000256" key="5">
    <source>
        <dbReference type="PROSITE-ProRule" id="PRU00176"/>
    </source>
</evidence>
<evidence type="ECO:0000259" key="7">
    <source>
        <dbReference type="PROSITE" id="PS50102"/>
    </source>
</evidence>
<dbReference type="Gene3D" id="3.30.70.330">
    <property type="match status" value="1"/>
</dbReference>
<feature type="domain" description="RRM" evidence="7">
    <location>
        <begin position="7"/>
        <end position="94"/>
    </location>
</feature>
<dbReference type="InterPro" id="IPR051945">
    <property type="entry name" value="RRM_MRD1_RNA_proc_ribogen"/>
</dbReference>
<dbReference type="SUPFAM" id="SSF54928">
    <property type="entry name" value="RNA-binding domain, RBD"/>
    <property type="match status" value="1"/>
</dbReference>
<dbReference type="InParanoid" id="A0A674HDB0"/>
<evidence type="ECO:0000256" key="4">
    <source>
        <dbReference type="ARBA" id="ARBA00023242"/>
    </source>
</evidence>
<dbReference type="InterPro" id="IPR000504">
    <property type="entry name" value="RRM_dom"/>
</dbReference>
<proteinExistence type="predicted"/>
<dbReference type="GeneTree" id="ENSGT01030000237278"/>
<keyword evidence="2" id="KW-0677">Repeat</keyword>
<feature type="region of interest" description="Disordered" evidence="6">
    <location>
        <begin position="64"/>
        <end position="150"/>
    </location>
</feature>
<dbReference type="GO" id="GO:0003729">
    <property type="term" value="F:mRNA binding"/>
    <property type="evidence" value="ECO:0007669"/>
    <property type="project" value="TreeGrafter"/>
</dbReference>
<protein>
    <recommendedName>
        <fullName evidence="7">RRM domain-containing protein</fullName>
    </recommendedName>
</protein>
<keyword evidence="3 5" id="KW-0694">RNA-binding</keyword>
<evidence type="ECO:0000256" key="1">
    <source>
        <dbReference type="ARBA" id="ARBA00004123"/>
    </source>
</evidence>
<dbReference type="InterPro" id="IPR035979">
    <property type="entry name" value="RBD_domain_sf"/>
</dbReference>
<organism evidence="8 9">
    <name type="scientific">Taeniopygia guttata</name>
    <name type="common">Zebra finch</name>
    <name type="synonym">Poephila guttata</name>
    <dbReference type="NCBI Taxonomy" id="59729"/>
    <lineage>
        <taxon>Eukaryota</taxon>
        <taxon>Metazoa</taxon>
        <taxon>Chordata</taxon>
        <taxon>Craniata</taxon>
        <taxon>Vertebrata</taxon>
        <taxon>Euteleostomi</taxon>
        <taxon>Archelosauria</taxon>
        <taxon>Archosauria</taxon>
        <taxon>Dinosauria</taxon>
        <taxon>Saurischia</taxon>
        <taxon>Theropoda</taxon>
        <taxon>Coelurosauria</taxon>
        <taxon>Aves</taxon>
        <taxon>Neognathae</taxon>
        <taxon>Neoaves</taxon>
        <taxon>Telluraves</taxon>
        <taxon>Australaves</taxon>
        <taxon>Passeriformes</taxon>
        <taxon>Passeroidea</taxon>
        <taxon>Estrildidae</taxon>
        <taxon>Estrildinae</taxon>
        <taxon>Taeniopygia</taxon>
    </lineage>
</organism>
<dbReference type="InterPro" id="IPR012677">
    <property type="entry name" value="Nucleotide-bd_a/b_plait_sf"/>
</dbReference>
<keyword evidence="4" id="KW-0539">Nucleus</keyword>
<dbReference type="Ensembl" id="ENSTGUT00000037484.1">
    <property type="protein sequence ID" value="ENSTGUP00000033657.1"/>
    <property type="gene ID" value="ENSTGUG00000028384.1"/>
</dbReference>
<reference evidence="8" key="1">
    <citation type="submission" date="2025-08" db="UniProtKB">
        <authorList>
            <consortium name="Ensembl"/>
        </authorList>
    </citation>
    <scope>IDENTIFICATION</scope>
</reference>
<sequence>PSGLCPRTVLVRGLPAGATAALLERLFGHLGPVRRCFVVTEKGSPRCRGFGFVTFSLAEDAGRALREPPELGGRPLVLSARGKGRKTREKGESKERRRRGRKDTRRRMKRKKRRRKKRRTRRKKLHSRPGRPQKGGQGSQLGWGAANRRR</sequence>
<dbReference type="Pfam" id="PF00076">
    <property type="entry name" value="RRM_1"/>
    <property type="match status" value="1"/>
</dbReference>
<evidence type="ECO:0000256" key="2">
    <source>
        <dbReference type="ARBA" id="ARBA00022737"/>
    </source>
</evidence>
<evidence type="ECO:0000313" key="8">
    <source>
        <dbReference type="Ensembl" id="ENSTGUP00000033657.1"/>
    </source>
</evidence>
<dbReference type="GO" id="GO:0005730">
    <property type="term" value="C:nucleolus"/>
    <property type="evidence" value="ECO:0007669"/>
    <property type="project" value="TreeGrafter"/>
</dbReference>
<dbReference type="PANTHER" id="PTHR48039">
    <property type="entry name" value="RNA-BINDING MOTIF PROTEIN 14B"/>
    <property type="match status" value="1"/>
</dbReference>
<dbReference type="Proteomes" id="UP000007754">
    <property type="component" value="Unplaced"/>
</dbReference>
<evidence type="ECO:0000256" key="6">
    <source>
        <dbReference type="SAM" id="MobiDB-lite"/>
    </source>
</evidence>
<evidence type="ECO:0000313" key="9">
    <source>
        <dbReference type="Proteomes" id="UP000007754"/>
    </source>
</evidence>
<dbReference type="OMA" id="PRCRGFG"/>
<reference evidence="8" key="2">
    <citation type="submission" date="2025-09" db="UniProtKB">
        <authorList>
            <consortium name="Ensembl"/>
        </authorList>
    </citation>
    <scope>IDENTIFICATION</scope>
</reference>
<feature type="compositionally biased region" description="Basic residues" evidence="6">
    <location>
        <begin position="96"/>
        <end position="131"/>
    </location>
</feature>
<comment type="subcellular location">
    <subcellularLocation>
        <location evidence="1">Nucleus</location>
    </subcellularLocation>
</comment>
<dbReference type="SMART" id="SM00360">
    <property type="entry name" value="RRM"/>
    <property type="match status" value="1"/>
</dbReference>
<keyword evidence="9" id="KW-1185">Reference proteome</keyword>
<dbReference type="AlphaFoldDB" id="A0A674HDB0"/>
<dbReference type="PANTHER" id="PTHR48039:SF5">
    <property type="entry name" value="RNA-BINDING PROTEIN 28"/>
    <property type="match status" value="1"/>
</dbReference>
<dbReference type="PROSITE" id="PS50102">
    <property type="entry name" value="RRM"/>
    <property type="match status" value="1"/>
</dbReference>